<keyword evidence="3" id="KW-0575">Peroxidase</keyword>
<sequence>MQQLLAAGHTVHATVRNPGHEGSVAHLKALPGAEQRLRLFKADLLAPGSFYEAVQGCTVVFHTASPFIATAGYGEQARKAL</sequence>
<feature type="non-terminal residue" evidence="3">
    <location>
        <position position="81"/>
    </location>
</feature>
<evidence type="ECO:0000259" key="2">
    <source>
        <dbReference type="Pfam" id="PF13460"/>
    </source>
</evidence>
<keyword evidence="1" id="KW-0560">Oxidoreductase</keyword>
<evidence type="ECO:0000313" key="4">
    <source>
        <dbReference type="Proteomes" id="UP000485058"/>
    </source>
</evidence>
<accession>A0A6A0A578</accession>
<dbReference type="InterPro" id="IPR036291">
    <property type="entry name" value="NAD(P)-bd_dom_sf"/>
</dbReference>
<feature type="domain" description="NAD(P)-binding" evidence="2">
    <location>
        <begin position="2"/>
        <end position="66"/>
    </location>
</feature>
<dbReference type="Proteomes" id="UP000485058">
    <property type="component" value="Unassembled WGS sequence"/>
</dbReference>
<dbReference type="GO" id="GO:0004601">
    <property type="term" value="F:peroxidase activity"/>
    <property type="evidence" value="ECO:0007669"/>
    <property type="project" value="UniProtKB-KW"/>
</dbReference>
<evidence type="ECO:0000256" key="1">
    <source>
        <dbReference type="ARBA" id="ARBA00023002"/>
    </source>
</evidence>
<dbReference type="PANTHER" id="PTHR10366:SF852">
    <property type="entry name" value="CINNAMOYL-COA REDUCTASE CAD2"/>
    <property type="match status" value="1"/>
</dbReference>
<dbReference type="InterPro" id="IPR016040">
    <property type="entry name" value="NAD(P)-bd_dom"/>
</dbReference>
<proteinExistence type="predicted"/>
<organism evidence="3 4">
    <name type="scientific">Haematococcus lacustris</name>
    <name type="common">Green alga</name>
    <name type="synonym">Haematococcus pluvialis</name>
    <dbReference type="NCBI Taxonomy" id="44745"/>
    <lineage>
        <taxon>Eukaryota</taxon>
        <taxon>Viridiplantae</taxon>
        <taxon>Chlorophyta</taxon>
        <taxon>core chlorophytes</taxon>
        <taxon>Chlorophyceae</taxon>
        <taxon>CS clade</taxon>
        <taxon>Chlamydomonadales</taxon>
        <taxon>Haematococcaceae</taxon>
        <taxon>Haematococcus</taxon>
    </lineage>
</organism>
<dbReference type="Gene3D" id="3.40.50.720">
    <property type="entry name" value="NAD(P)-binding Rossmann-like Domain"/>
    <property type="match status" value="1"/>
</dbReference>
<comment type="caution">
    <text evidence="3">The sequence shown here is derived from an EMBL/GenBank/DDBJ whole genome shotgun (WGS) entry which is preliminary data.</text>
</comment>
<name>A0A6A0A578_HAELA</name>
<keyword evidence="4" id="KW-1185">Reference proteome</keyword>
<reference evidence="3 4" key="1">
    <citation type="submission" date="2020-02" db="EMBL/GenBank/DDBJ databases">
        <title>Draft genome sequence of Haematococcus lacustris strain NIES-144.</title>
        <authorList>
            <person name="Morimoto D."/>
            <person name="Nakagawa S."/>
            <person name="Yoshida T."/>
            <person name="Sawayama S."/>
        </authorList>
    </citation>
    <scope>NUCLEOTIDE SEQUENCE [LARGE SCALE GENOMIC DNA]</scope>
    <source>
        <strain evidence="3 4">NIES-144</strain>
    </source>
</reference>
<dbReference type="SUPFAM" id="SSF51735">
    <property type="entry name" value="NAD(P)-binding Rossmann-fold domains"/>
    <property type="match status" value="1"/>
</dbReference>
<dbReference type="PANTHER" id="PTHR10366">
    <property type="entry name" value="NAD DEPENDENT EPIMERASE/DEHYDRATASE"/>
    <property type="match status" value="1"/>
</dbReference>
<dbReference type="AlphaFoldDB" id="A0A6A0A578"/>
<protein>
    <submittedName>
        <fullName evidence="3">Heme peroxidase-related protein</fullName>
    </submittedName>
</protein>
<dbReference type="InterPro" id="IPR050425">
    <property type="entry name" value="NAD(P)_dehydrat-like"/>
</dbReference>
<evidence type="ECO:0000313" key="3">
    <source>
        <dbReference type="EMBL" id="GFH27650.1"/>
    </source>
</evidence>
<dbReference type="EMBL" id="BLLF01003561">
    <property type="protein sequence ID" value="GFH27650.1"/>
    <property type="molecule type" value="Genomic_DNA"/>
</dbReference>
<gene>
    <name evidence="3" type="ORF">HaLaN_26011</name>
</gene>
<dbReference type="GO" id="GO:0016616">
    <property type="term" value="F:oxidoreductase activity, acting on the CH-OH group of donors, NAD or NADP as acceptor"/>
    <property type="evidence" value="ECO:0007669"/>
    <property type="project" value="TreeGrafter"/>
</dbReference>
<feature type="non-terminal residue" evidence="3">
    <location>
        <position position="1"/>
    </location>
</feature>
<dbReference type="Pfam" id="PF13460">
    <property type="entry name" value="NAD_binding_10"/>
    <property type="match status" value="1"/>
</dbReference>